<keyword evidence="2" id="KW-0472">Membrane</keyword>
<dbReference type="PANTHER" id="PTHR40780:SF2">
    <property type="entry name" value="DUF3669 DOMAIN-CONTAINING PROTEIN"/>
    <property type="match status" value="1"/>
</dbReference>
<name>A0A0D2C6D7_9EURO</name>
<dbReference type="HOGENOM" id="CLU_039531_0_0_1"/>
<protein>
    <recommendedName>
        <fullName evidence="3">DUF3669 domain-containing protein</fullName>
    </recommendedName>
</protein>
<dbReference type="PANTHER" id="PTHR40780">
    <property type="entry name" value="DUF3669 DOMAIN-CONTAINING PROTEIN"/>
    <property type="match status" value="1"/>
</dbReference>
<dbReference type="Pfam" id="PF12417">
    <property type="entry name" value="DUF3669"/>
    <property type="match status" value="1"/>
</dbReference>
<dbReference type="OrthoDB" id="2993351at2759"/>
<organism evidence="4 5">
    <name type="scientific">Cladophialophora immunda</name>
    <dbReference type="NCBI Taxonomy" id="569365"/>
    <lineage>
        <taxon>Eukaryota</taxon>
        <taxon>Fungi</taxon>
        <taxon>Dikarya</taxon>
        <taxon>Ascomycota</taxon>
        <taxon>Pezizomycotina</taxon>
        <taxon>Eurotiomycetes</taxon>
        <taxon>Chaetothyriomycetidae</taxon>
        <taxon>Chaetothyriales</taxon>
        <taxon>Herpotrichiellaceae</taxon>
        <taxon>Cladophialophora</taxon>
    </lineage>
</organism>
<dbReference type="InterPro" id="IPR022137">
    <property type="entry name" value="Znf_prot_DUF3669"/>
</dbReference>
<sequence length="474" mass="52692">MERKKLQGEPDSCPPTKPQRYFLSFCLLRIISVWVILTVCAMAFQDTGGVREGRSVSVSSDDERPRPRPFRKLGQGSFGAVFAHPMVPVIYKREIKSDSNWCWSIEGEYAMHKLISAAFDKWSLGEQGNDTSLRVQIPFPHVLILTDSTNWWAQCSSRFPSDEPDFRDPSPTLQAERIPSLPQAVRHDLINKFCAAGSVRVSMKTDPDNDVCLLRLYLGRRAARSWKSCVDFQIHNFPCHVDQMRTLGLDTHYIAAQLGRALAVLHFEAGVDGRDVEFVLGAARHVPEKLAGEQQKGTSLTDDAGQARQRREEVTGLYSAATIWCLDFEQCQPISFSVDPLVPTSITPEQTSLNTPTTTSASVDPGTVKCIAAYFANDPYYPRPPQPELWATFSRNYEDMAGQIGAEAAATASRQQQCSECSKSQNQSDPTAAAHVEDAPGGPDRTKSLARAFIRGIEDTFKRAQIKRCLDDEG</sequence>
<keyword evidence="2" id="KW-1133">Transmembrane helix</keyword>
<evidence type="ECO:0000259" key="3">
    <source>
        <dbReference type="Pfam" id="PF12417"/>
    </source>
</evidence>
<proteinExistence type="predicted"/>
<dbReference type="AlphaFoldDB" id="A0A0D2C6D7"/>
<reference evidence="4 5" key="1">
    <citation type="submission" date="2015-01" db="EMBL/GenBank/DDBJ databases">
        <title>The Genome Sequence of Cladophialophora immunda CBS83496.</title>
        <authorList>
            <consortium name="The Broad Institute Genomics Platform"/>
            <person name="Cuomo C."/>
            <person name="de Hoog S."/>
            <person name="Gorbushina A."/>
            <person name="Stielow B."/>
            <person name="Teixiera M."/>
            <person name="Abouelleil A."/>
            <person name="Chapman S.B."/>
            <person name="Priest M."/>
            <person name="Young S.K."/>
            <person name="Wortman J."/>
            <person name="Nusbaum C."/>
            <person name="Birren B."/>
        </authorList>
    </citation>
    <scope>NUCLEOTIDE SEQUENCE [LARGE SCALE GENOMIC DNA]</scope>
    <source>
        <strain evidence="4 5">CBS 83496</strain>
    </source>
</reference>
<feature type="domain" description="DUF3669" evidence="3">
    <location>
        <begin position="365"/>
        <end position="406"/>
    </location>
</feature>
<feature type="compositionally biased region" description="Polar residues" evidence="1">
    <location>
        <begin position="421"/>
        <end position="430"/>
    </location>
</feature>
<feature type="transmembrane region" description="Helical" evidence="2">
    <location>
        <begin position="21"/>
        <end position="44"/>
    </location>
</feature>
<accession>A0A0D2C6D7</accession>
<dbReference type="Proteomes" id="UP000054466">
    <property type="component" value="Unassembled WGS sequence"/>
</dbReference>
<dbReference type="VEuPathDB" id="FungiDB:PV07_09149"/>
<evidence type="ECO:0000313" key="5">
    <source>
        <dbReference type="Proteomes" id="UP000054466"/>
    </source>
</evidence>
<feature type="region of interest" description="Disordered" evidence="1">
    <location>
        <begin position="421"/>
        <end position="446"/>
    </location>
</feature>
<dbReference type="GeneID" id="27348343"/>
<keyword evidence="5" id="KW-1185">Reference proteome</keyword>
<dbReference type="EMBL" id="KN847044">
    <property type="protein sequence ID" value="KIW26020.1"/>
    <property type="molecule type" value="Genomic_DNA"/>
</dbReference>
<evidence type="ECO:0000256" key="2">
    <source>
        <dbReference type="SAM" id="Phobius"/>
    </source>
</evidence>
<evidence type="ECO:0000256" key="1">
    <source>
        <dbReference type="SAM" id="MobiDB-lite"/>
    </source>
</evidence>
<evidence type="ECO:0000313" key="4">
    <source>
        <dbReference type="EMBL" id="KIW26020.1"/>
    </source>
</evidence>
<gene>
    <name evidence="4" type="ORF">PV07_09149</name>
</gene>
<dbReference type="RefSeq" id="XP_016246236.1">
    <property type="nucleotide sequence ID" value="XM_016396380.1"/>
</dbReference>
<keyword evidence="2" id="KW-0812">Transmembrane</keyword>